<dbReference type="Pfam" id="PF12802">
    <property type="entry name" value="MarR_2"/>
    <property type="match status" value="1"/>
</dbReference>
<dbReference type="InterPro" id="IPR039422">
    <property type="entry name" value="MarR/SlyA-like"/>
</dbReference>
<accession>A0ABU8M365</accession>
<organism evidence="3 4">
    <name type="scientific">Actinomycetospora flava</name>
    <dbReference type="NCBI Taxonomy" id="3129232"/>
    <lineage>
        <taxon>Bacteria</taxon>
        <taxon>Bacillati</taxon>
        <taxon>Actinomycetota</taxon>
        <taxon>Actinomycetes</taxon>
        <taxon>Pseudonocardiales</taxon>
        <taxon>Pseudonocardiaceae</taxon>
        <taxon>Actinomycetospora</taxon>
    </lineage>
</organism>
<keyword evidence="4" id="KW-1185">Reference proteome</keyword>
<dbReference type="PANTHER" id="PTHR33164:SF104">
    <property type="entry name" value="TRANSCRIPTIONAL REGULATORY PROTEIN"/>
    <property type="match status" value="1"/>
</dbReference>
<reference evidence="3 4" key="1">
    <citation type="submission" date="2024-03" db="EMBL/GenBank/DDBJ databases">
        <title>Actinomycetospora sp. OC33-EN07, a novel actinomycete isolated from wild orchid (Aerides multiflora).</title>
        <authorList>
            <person name="Suriyachadkun C."/>
        </authorList>
    </citation>
    <scope>NUCLEOTIDE SEQUENCE [LARGE SCALE GENOMIC DNA]</scope>
    <source>
        <strain evidence="3 4">OC33-EN07</strain>
    </source>
</reference>
<dbReference type="PANTHER" id="PTHR33164">
    <property type="entry name" value="TRANSCRIPTIONAL REGULATOR, MARR FAMILY"/>
    <property type="match status" value="1"/>
</dbReference>
<evidence type="ECO:0000313" key="4">
    <source>
        <dbReference type="Proteomes" id="UP001369736"/>
    </source>
</evidence>
<proteinExistence type="predicted"/>
<dbReference type="RefSeq" id="WP_337702275.1">
    <property type="nucleotide sequence ID" value="NZ_JBBEGM010000003.1"/>
</dbReference>
<dbReference type="InterPro" id="IPR036388">
    <property type="entry name" value="WH-like_DNA-bd_sf"/>
</dbReference>
<dbReference type="PRINTS" id="PR00598">
    <property type="entry name" value="HTHMARR"/>
</dbReference>
<name>A0ABU8M365_9PSEU</name>
<gene>
    <name evidence="3" type="ORF">WCD58_10160</name>
</gene>
<dbReference type="InterPro" id="IPR000835">
    <property type="entry name" value="HTH_MarR-typ"/>
</dbReference>
<dbReference type="SUPFAM" id="SSF46785">
    <property type="entry name" value="Winged helix' DNA-binding domain"/>
    <property type="match status" value="1"/>
</dbReference>
<sequence length="180" mass="20105">MAAAEDPGSVTDDVDRVERDWRREQPDVDVSSIGIVSRVWRVGRHLEQQRKAQLDRFGTDRGSLDVLAMLRRSGPPFRRTAGELTRSALITSGGVSQRLDKLEKAGLVTRHVDTADRRRVDVELTAAGVELVDSVLAGLMEHDSRVLDDALTGPEQDRLRQLLRKLLLTLEPPEDHLDAK</sequence>
<evidence type="ECO:0000256" key="1">
    <source>
        <dbReference type="SAM" id="MobiDB-lite"/>
    </source>
</evidence>
<dbReference type="Proteomes" id="UP001369736">
    <property type="component" value="Unassembled WGS sequence"/>
</dbReference>
<dbReference type="InterPro" id="IPR036390">
    <property type="entry name" value="WH_DNA-bd_sf"/>
</dbReference>
<dbReference type="Gene3D" id="1.10.10.10">
    <property type="entry name" value="Winged helix-like DNA-binding domain superfamily/Winged helix DNA-binding domain"/>
    <property type="match status" value="1"/>
</dbReference>
<dbReference type="SMART" id="SM00347">
    <property type="entry name" value="HTH_MARR"/>
    <property type="match status" value="1"/>
</dbReference>
<comment type="caution">
    <text evidence="3">The sequence shown here is derived from an EMBL/GenBank/DDBJ whole genome shotgun (WGS) entry which is preliminary data.</text>
</comment>
<evidence type="ECO:0000313" key="3">
    <source>
        <dbReference type="EMBL" id="MEJ2861521.1"/>
    </source>
</evidence>
<evidence type="ECO:0000259" key="2">
    <source>
        <dbReference type="PROSITE" id="PS50995"/>
    </source>
</evidence>
<protein>
    <submittedName>
        <fullName evidence="3">MarR family transcriptional regulator</fullName>
    </submittedName>
</protein>
<feature type="region of interest" description="Disordered" evidence="1">
    <location>
        <begin position="1"/>
        <end position="21"/>
    </location>
</feature>
<dbReference type="InterPro" id="IPR011991">
    <property type="entry name" value="ArsR-like_HTH"/>
</dbReference>
<dbReference type="PROSITE" id="PS50995">
    <property type="entry name" value="HTH_MARR_2"/>
    <property type="match status" value="1"/>
</dbReference>
<dbReference type="CDD" id="cd00090">
    <property type="entry name" value="HTH_ARSR"/>
    <property type="match status" value="1"/>
</dbReference>
<dbReference type="EMBL" id="JBBEGM010000003">
    <property type="protein sequence ID" value="MEJ2861521.1"/>
    <property type="molecule type" value="Genomic_DNA"/>
</dbReference>
<feature type="domain" description="HTH marR-type" evidence="2">
    <location>
        <begin position="32"/>
        <end position="168"/>
    </location>
</feature>